<dbReference type="SUPFAM" id="SSF89447">
    <property type="entry name" value="AbrB/MazE/MraZ-like"/>
    <property type="match status" value="1"/>
</dbReference>
<evidence type="ECO:0000259" key="1">
    <source>
        <dbReference type="SMART" id="SM00966"/>
    </source>
</evidence>
<dbReference type="PANTHER" id="PTHR40516:SF1">
    <property type="entry name" value="ANTITOXIN CHPS-RELATED"/>
    <property type="match status" value="1"/>
</dbReference>
<proteinExistence type="predicted"/>
<reference evidence="2 3" key="1">
    <citation type="journal article" date="2016" name="Front. Microbiol.">
        <title>Single-Cell (Meta-)Genomics of a Dimorphic Candidatus Thiomargarita nelsonii Reveals Genomic Plasticity.</title>
        <authorList>
            <person name="Flood B.E."/>
            <person name="Fliss P."/>
            <person name="Jones D.S."/>
            <person name="Dick G.J."/>
            <person name="Jain S."/>
            <person name="Kaster A.K."/>
            <person name="Winkel M."/>
            <person name="Mussmann M."/>
            <person name="Bailey J."/>
        </authorList>
    </citation>
    <scope>NUCLEOTIDE SEQUENCE [LARGE SCALE GENOMIC DNA]</scope>
    <source>
        <strain evidence="2">Hydrate Ridge</strain>
    </source>
</reference>
<gene>
    <name evidence="2" type="ORF">PN36_03750</name>
</gene>
<evidence type="ECO:0000313" key="3">
    <source>
        <dbReference type="Proteomes" id="UP000030428"/>
    </source>
</evidence>
<sequence length="85" mass="9562">MLAVIQKWDNSLGLQFPPEIILKAQLSLGEEVSVTIQNEKIIIKPSAAGLGKKYKYSLEELLAKMPSDYKPHEENWGPPVGKEVW</sequence>
<dbReference type="InterPro" id="IPR039052">
    <property type="entry name" value="Antitox_PemI-like"/>
</dbReference>
<dbReference type="Gene3D" id="2.10.260.10">
    <property type="match status" value="1"/>
</dbReference>
<protein>
    <recommendedName>
        <fullName evidence="1">SpoVT-AbrB domain-containing protein</fullName>
    </recommendedName>
</protein>
<dbReference type="GO" id="GO:0097351">
    <property type="term" value="F:toxin sequestering activity"/>
    <property type="evidence" value="ECO:0007669"/>
    <property type="project" value="InterPro"/>
</dbReference>
<dbReference type="GO" id="GO:0003677">
    <property type="term" value="F:DNA binding"/>
    <property type="evidence" value="ECO:0007669"/>
    <property type="project" value="InterPro"/>
</dbReference>
<dbReference type="SMART" id="SM00966">
    <property type="entry name" value="SpoVT_AbrB"/>
    <property type="match status" value="1"/>
</dbReference>
<keyword evidence="3" id="KW-1185">Reference proteome</keyword>
<dbReference type="Proteomes" id="UP000030428">
    <property type="component" value="Unassembled WGS sequence"/>
</dbReference>
<dbReference type="PANTHER" id="PTHR40516">
    <property type="entry name" value="ANTITOXIN CHPS-RELATED"/>
    <property type="match status" value="1"/>
</dbReference>
<dbReference type="InterPro" id="IPR037914">
    <property type="entry name" value="SpoVT-AbrB_sf"/>
</dbReference>
<dbReference type="InterPro" id="IPR007159">
    <property type="entry name" value="SpoVT-AbrB_dom"/>
</dbReference>
<comment type="caution">
    <text evidence="2">The sequence shown here is derived from an EMBL/GenBank/DDBJ whole genome shotgun (WGS) entry which is preliminary data.</text>
</comment>
<dbReference type="EMBL" id="JSZA02000010">
    <property type="protein sequence ID" value="KHD06460.1"/>
    <property type="molecule type" value="Genomic_DNA"/>
</dbReference>
<name>A0A0A6P6I2_9GAMM</name>
<feature type="domain" description="SpoVT-AbrB" evidence="1">
    <location>
        <begin position="6"/>
        <end position="51"/>
    </location>
</feature>
<organism evidence="2 3">
    <name type="scientific">Candidatus Thiomargarita nelsonii</name>
    <dbReference type="NCBI Taxonomy" id="1003181"/>
    <lineage>
        <taxon>Bacteria</taxon>
        <taxon>Pseudomonadati</taxon>
        <taxon>Pseudomonadota</taxon>
        <taxon>Gammaproteobacteria</taxon>
        <taxon>Thiotrichales</taxon>
        <taxon>Thiotrichaceae</taxon>
        <taxon>Thiomargarita</taxon>
    </lineage>
</organism>
<evidence type="ECO:0000313" key="2">
    <source>
        <dbReference type="EMBL" id="KHD06460.1"/>
    </source>
</evidence>
<accession>A0A0A6P6I2</accession>
<dbReference type="AlphaFoldDB" id="A0A0A6P6I2"/>